<dbReference type="Proteomes" id="UP001468798">
    <property type="component" value="Unassembled WGS sequence"/>
</dbReference>
<dbReference type="InterPro" id="IPR036884">
    <property type="entry name" value="2Fe-2S-bd_dom_sf"/>
</dbReference>
<evidence type="ECO:0000313" key="8">
    <source>
        <dbReference type="Proteomes" id="UP001468798"/>
    </source>
</evidence>
<keyword evidence="4" id="KW-0408">Iron</keyword>
<evidence type="ECO:0000313" key="7">
    <source>
        <dbReference type="EMBL" id="MEM0577056.1"/>
    </source>
</evidence>
<comment type="caution">
    <text evidence="7">The sequence shown here is derived from an EMBL/GenBank/DDBJ whole genome shotgun (WGS) entry which is preliminary data.</text>
</comment>
<organism evidence="7 8">
    <name type="scientific">Flavobacterium polysaccharolyticum</name>
    <dbReference type="NCBI Taxonomy" id="3133148"/>
    <lineage>
        <taxon>Bacteria</taxon>
        <taxon>Pseudomonadati</taxon>
        <taxon>Bacteroidota</taxon>
        <taxon>Flavobacteriia</taxon>
        <taxon>Flavobacteriales</taxon>
        <taxon>Flavobacteriaceae</taxon>
        <taxon>Flavobacterium</taxon>
    </lineage>
</organism>
<dbReference type="Pfam" id="PF00111">
    <property type="entry name" value="Fer2"/>
    <property type="match status" value="1"/>
</dbReference>
<dbReference type="EMBL" id="JBCGDP010000010">
    <property type="protein sequence ID" value="MEM0577056.1"/>
    <property type="molecule type" value="Genomic_DNA"/>
</dbReference>
<evidence type="ECO:0000256" key="4">
    <source>
        <dbReference type="ARBA" id="ARBA00023004"/>
    </source>
</evidence>
<dbReference type="RefSeq" id="WP_342691986.1">
    <property type="nucleotide sequence ID" value="NZ_JBCGDP010000010.1"/>
</dbReference>
<protein>
    <submittedName>
        <fullName evidence="7">(2Fe-2S)-binding protein</fullName>
    </submittedName>
</protein>
<keyword evidence="3" id="KW-0560">Oxidoreductase</keyword>
<feature type="domain" description="2Fe-2S ferredoxin-type" evidence="6">
    <location>
        <begin position="1"/>
        <end position="76"/>
    </location>
</feature>
<dbReference type="PROSITE" id="PS51085">
    <property type="entry name" value="2FE2S_FER_2"/>
    <property type="match status" value="1"/>
</dbReference>
<dbReference type="CDD" id="cd00207">
    <property type="entry name" value="fer2"/>
    <property type="match status" value="1"/>
</dbReference>
<name>A0ABU9NRX2_9FLAO</name>
<evidence type="ECO:0000256" key="1">
    <source>
        <dbReference type="ARBA" id="ARBA00022714"/>
    </source>
</evidence>
<evidence type="ECO:0000256" key="2">
    <source>
        <dbReference type="ARBA" id="ARBA00022723"/>
    </source>
</evidence>
<keyword evidence="5" id="KW-0411">Iron-sulfur</keyword>
<dbReference type="InterPro" id="IPR001041">
    <property type="entry name" value="2Fe-2S_ferredoxin-type"/>
</dbReference>
<proteinExistence type="predicted"/>
<keyword evidence="8" id="KW-1185">Reference proteome</keyword>
<dbReference type="Pfam" id="PF01799">
    <property type="entry name" value="Fer2_2"/>
    <property type="match status" value="1"/>
</dbReference>
<keyword evidence="2" id="KW-0479">Metal-binding</keyword>
<dbReference type="InterPro" id="IPR036010">
    <property type="entry name" value="2Fe-2S_ferredoxin-like_sf"/>
</dbReference>
<evidence type="ECO:0000259" key="6">
    <source>
        <dbReference type="PROSITE" id="PS51085"/>
    </source>
</evidence>
<dbReference type="InterPro" id="IPR006058">
    <property type="entry name" value="2Fe2S_fd_BS"/>
</dbReference>
<dbReference type="InterPro" id="IPR051452">
    <property type="entry name" value="Diverse_Oxidoreductases"/>
</dbReference>
<dbReference type="Gene3D" id="1.10.150.120">
    <property type="entry name" value="[2Fe-2S]-binding domain"/>
    <property type="match status" value="1"/>
</dbReference>
<reference evidence="7 8" key="1">
    <citation type="submission" date="2024-03" db="EMBL/GenBank/DDBJ databases">
        <title>Two novel species of the genus Flavobacterium exhibiting potentially degradation of complex polysaccharides.</title>
        <authorList>
            <person name="Lian X."/>
        </authorList>
    </citation>
    <scope>NUCLEOTIDE SEQUENCE [LARGE SCALE GENOMIC DNA]</scope>
    <source>
        <strain evidence="7 8">N6</strain>
    </source>
</reference>
<evidence type="ECO:0000256" key="3">
    <source>
        <dbReference type="ARBA" id="ARBA00023002"/>
    </source>
</evidence>
<dbReference type="Gene3D" id="3.10.20.30">
    <property type="match status" value="1"/>
</dbReference>
<dbReference type="SUPFAM" id="SSF47741">
    <property type="entry name" value="CO dehydrogenase ISP C-domain like"/>
    <property type="match status" value="1"/>
</dbReference>
<dbReference type="PANTHER" id="PTHR44379">
    <property type="entry name" value="OXIDOREDUCTASE WITH IRON-SULFUR SUBUNIT"/>
    <property type="match status" value="1"/>
</dbReference>
<dbReference type="PROSITE" id="PS00197">
    <property type="entry name" value="2FE2S_FER_1"/>
    <property type="match status" value="1"/>
</dbReference>
<sequence>MVTLDINGKKYNLDVAPEMPLLWAIRDIVGLTGTKFGCGIGACGACKILINNEATYSCLTPVSDAKGKKIITIEGKIPNLQLLQEAWAEYNVPQCGYCQPGQLITATSLLNSNPSPSETEIDAAMSGNLCRCGTYQRIKNAIHHTVELKKQGK</sequence>
<accession>A0ABU9NRX2</accession>
<gene>
    <name evidence="7" type="ORF">WFZ86_11150</name>
</gene>
<dbReference type="SUPFAM" id="SSF54292">
    <property type="entry name" value="2Fe-2S ferredoxin-like"/>
    <property type="match status" value="1"/>
</dbReference>
<dbReference type="InterPro" id="IPR002888">
    <property type="entry name" value="2Fe-2S-bd"/>
</dbReference>
<dbReference type="PANTHER" id="PTHR44379:SF2">
    <property type="entry name" value="BLR6218 PROTEIN"/>
    <property type="match status" value="1"/>
</dbReference>
<dbReference type="InterPro" id="IPR012675">
    <property type="entry name" value="Beta-grasp_dom_sf"/>
</dbReference>
<evidence type="ECO:0000256" key="5">
    <source>
        <dbReference type="ARBA" id="ARBA00023014"/>
    </source>
</evidence>
<keyword evidence="1" id="KW-0001">2Fe-2S</keyword>